<dbReference type="PANTHER" id="PTHR13935">
    <property type="entry name" value="ACHAETE-SCUTE TRANSCRIPTION FACTOR-RELATED"/>
    <property type="match status" value="1"/>
</dbReference>
<dbReference type="Gene3D" id="4.10.280.10">
    <property type="entry name" value="Helix-loop-helix DNA-binding domain"/>
    <property type="match status" value="1"/>
</dbReference>
<reference evidence="7 8" key="1">
    <citation type="journal article" date="2023" name="Plants (Basel)">
        <title>Bridging the Gap: Combining Genomics and Transcriptomics Approaches to Understand Stylosanthes scabra, an Orphan Legume from the Brazilian Caatinga.</title>
        <authorList>
            <person name="Ferreira-Neto J.R.C."/>
            <person name="da Silva M.D."/>
            <person name="Binneck E."/>
            <person name="de Melo N.F."/>
            <person name="da Silva R.H."/>
            <person name="de Melo A.L.T.M."/>
            <person name="Pandolfi V."/>
            <person name="Bustamante F.O."/>
            <person name="Brasileiro-Vidal A.C."/>
            <person name="Benko-Iseppon A.M."/>
        </authorList>
    </citation>
    <scope>NUCLEOTIDE SEQUENCE [LARGE SCALE GENOMIC DNA]</scope>
    <source>
        <tissue evidence="7">Leaves</tissue>
    </source>
</reference>
<dbReference type="Proteomes" id="UP001341840">
    <property type="component" value="Unassembled WGS sequence"/>
</dbReference>
<keyword evidence="3" id="KW-0804">Transcription</keyword>
<name>A0ABU6UVQ3_9FABA</name>
<feature type="region of interest" description="Disordered" evidence="5">
    <location>
        <begin position="64"/>
        <end position="91"/>
    </location>
</feature>
<evidence type="ECO:0000256" key="2">
    <source>
        <dbReference type="ARBA" id="ARBA00023015"/>
    </source>
</evidence>
<comment type="subcellular location">
    <subcellularLocation>
        <location evidence="1">Nucleus</location>
    </subcellularLocation>
</comment>
<feature type="domain" description="BHLH" evidence="6">
    <location>
        <begin position="97"/>
        <end position="149"/>
    </location>
</feature>
<dbReference type="InterPro" id="IPR015660">
    <property type="entry name" value="MASH1/Ascl1a-like"/>
</dbReference>
<keyword evidence="8" id="KW-1185">Reference proteome</keyword>
<gene>
    <name evidence="7" type="ORF">PIB30_091636</name>
</gene>
<evidence type="ECO:0000313" key="8">
    <source>
        <dbReference type="Proteomes" id="UP001341840"/>
    </source>
</evidence>
<keyword evidence="2" id="KW-0805">Transcription regulation</keyword>
<evidence type="ECO:0000256" key="3">
    <source>
        <dbReference type="ARBA" id="ARBA00023163"/>
    </source>
</evidence>
<proteinExistence type="predicted"/>
<evidence type="ECO:0000313" key="7">
    <source>
        <dbReference type="EMBL" id="MED6164590.1"/>
    </source>
</evidence>
<dbReference type="PANTHER" id="PTHR13935:SF155">
    <property type="entry name" value="TRANSCRIPTION FACTOR BHLH120-LIKE"/>
    <property type="match status" value="1"/>
</dbReference>
<dbReference type="InterPro" id="IPR036638">
    <property type="entry name" value="HLH_DNA-bd_sf"/>
</dbReference>
<evidence type="ECO:0000256" key="1">
    <source>
        <dbReference type="ARBA" id="ARBA00004123"/>
    </source>
</evidence>
<comment type="caution">
    <text evidence="7">The sequence shown here is derived from an EMBL/GenBank/DDBJ whole genome shotgun (WGS) entry which is preliminary data.</text>
</comment>
<organism evidence="7 8">
    <name type="scientific">Stylosanthes scabra</name>
    <dbReference type="NCBI Taxonomy" id="79078"/>
    <lineage>
        <taxon>Eukaryota</taxon>
        <taxon>Viridiplantae</taxon>
        <taxon>Streptophyta</taxon>
        <taxon>Embryophyta</taxon>
        <taxon>Tracheophyta</taxon>
        <taxon>Spermatophyta</taxon>
        <taxon>Magnoliopsida</taxon>
        <taxon>eudicotyledons</taxon>
        <taxon>Gunneridae</taxon>
        <taxon>Pentapetalae</taxon>
        <taxon>rosids</taxon>
        <taxon>fabids</taxon>
        <taxon>Fabales</taxon>
        <taxon>Fabaceae</taxon>
        <taxon>Papilionoideae</taxon>
        <taxon>50 kb inversion clade</taxon>
        <taxon>dalbergioids sensu lato</taxon>
        <taxon>Dalbergieae</taxon>
        <taxon>Pterocarpus clade</taxon>
        <taxon>Stylosanthes</taxon>
    </lineage>
</organism>
<dbReference type="EMBL" id="JASCZI010122671">
    <property type="protein sequence ID" value="MED6164590.1"/>
    <property type="molecule type" value="Genomic_DNA"/>
</dbReference>
<dbReference type="CDD" id="cd18914">
    <property type="entry name" value="bHLH_AtORG2_like"/>
    <property type="match status" value="1"/>
</dbReference>
<dbReference type="PROSITE" id="PS50888">
    <property type="entry name" value="BHLH"/>
    <property type="match status" value="1"/>
</dbReference>
<sequence length="277" mass="31488">MNPWNPYDDLYFQISSSSADYSSIIPTNIQTSSSAPEDHHHHHHHQILVHEYEYDPAVVEASNSVPPCPNQKGKGKGKQRKGLTPNKALGAEDGYENKKWMHRETEKQRRQEMARLCTTFRTLLPFEYIKGKRSTSDHMLEGVKYIKHLENRVEQLQAKRDELVKLTNLRPKSGSSSSASTKHVNNHHRTYVIVEPLPSGGVLIKCSYSFRNCAFPLSGILDIVLKKGLNVVNCTSITTDDHRFIRTIRSEGPELTTETDYTELQRMLNEAISSSSN</sequence>
<dbReference type="SUPFAM" id="SSF47459">
    <property type="entry name" value="HLH, helix-loop-helix DNA-binding domain"/>
    <property type="match status" value="1"/>
</dbReference>
<evidence type="ECO:0000256" key="4">
    <source>
        <dbReference type="ARBA" id="ARBA00023242"/>
    </source>
</evidence>
<dbReference type="Pfam" id="PF00010">
    <property type="entry name" value="HLH"/>
    <property type="match status" value="1"/>
</dbReference>
<evidence type="ECO:0000259" key="6">
    <source>
        <dbReference type="PROSITE" id="PS50888"/>
    </source>
</evidence>
<evidence type="ECO:0000256" key="5">
    <source>
        <dbReference type="SAM" id="MobiDB-lite"/>
    </source>
</evidence>
<keyword evidence="4" id="KW-0539">Nucleus</keyword>
<dbReference type="InterPro" id="IPR011598">
    <property type="entry name" value="bHLH_dom"/>
</dbReference>
<accession>A0ABU6UVQ3</accession>
<protein>
    <recommendedName>
        <fullName evidence="6">BHLH domain-containing protein</fullName>
    </recommendedName>
</protein>